<dbReference type="GO" id="GO:0099518">
    <property type="term" value="P:vesicle cytoskeletal trafficking"/>
    <property type="evidence" value="ECO:0007669"/>
    <property type="project" value="TreeGrafter"/>
</dbReference>
<proteinExistence type="predicted"/>
<evidence type="ECO:0000313" key="1">
    <source>
        <dbReference type="EMBL" id="KAH0568907.1"/>
    </source>
</evidence>
<dbReference type="InterPro" id="IPR011990">
    <property type="entry name" value="TPR-like_helical_dom_sf"/>
</dbReference>
<name>A0AAV7J9A2_COTGL</name>
<dbReference type="Proteomes" id="UP000826195">
    <property type="component" value="Unassembled WGS sequence"/>
</dbReference>
<comment type="caution">
    <text evidence="1">The sequence shown here is derived from an EMBL/GenBank/DDBJ whole genome shotgun (WGS) entry which is preliminary data.</text>
</comment>
<gene>
    <name evidence="1" type="ORF">KQX54_021605</name>
</gene>
<dbReference type="EMBL" id="JAHXZJ010000001">
    <property type="protein sequence ID" value="KAH0568907.1"/>
    <property type="molecule type" value="Genomic_DNA"/>
</dbReference>
<organism evidence="1 2">
    <name type="scientific">Cotesia glomerata</name>
    <name type="common">Lepidopteran parasitic wasp</name>
    <name type="synonym">Apanteles glomeratus</name>
    <dbReference type="NCBI Taxonomy" id="32391"/>
    <lineage>
        <taxon>Eukaryota</taxon>
        <taxon>Metazoa</taxon>
        <taxon>Ecdysozoa</taxon>
        <taxon>Arthropoda</taxon>
        <taxon>Hexapoda</taxon>
        <taxon>Insecta</taxon>
        <taxon>Pterygota</taxon>
        <taxon>Neoptera</taxon>
        <taxon>Endopterygota</taxon>
        <taxon>Hymenoptera</taxon>
        <taxon>Apocrita</taxon>
        <taxon>Ichneumonoidea</taxon>
        <taxon>Braconidae</taxon>
        <taxon>Microgastrinae</taxon>
        <taxon>Cotesia</taxon>
    </lineage>
</organism>
<dbReference type="SUPFAM" id="SSF48452">
    <property type="entry name" value="TPR-like"/>
    <property type="match status" value="1"/>
</dbReference>
<dbReference type="PANTHER" id="PTHR16797">
    <property type="entry name" value="FACTOR VIII-ASSOCIATED GENE 1"/>
    <property type="match status" value="1"/>
</dbReference>
<keyword evidence="2" id="KW-1185">Reference proteome</keyword>
<dbReference type="GO" id="GO:0005769">
    <property type="term" value="C:early endosome"/>
    <property type="evidence" value="ECO:0007669"/>
    <property type="project" value="TreeGrafter"/>
</dbReference>
<protein>
    <recommendedName>
        <fullName evidence="3">Factor VIII intron 22 protein</fullName>
    </recommendedName>
</protein>
<dbReference type="PANTHER" id="PTHR16797:SF4">
    <property type="entry name" value="40-KDA HUNTINGTIN-ASSOCIATED PROTEIN"/>
    <property type="match status" value="1"/>
</dbReference>
<accession>A0AAV7J9A2</accession>
<dbReference type="InterPro" id="IPR039494">
    <property type="entry name" value="F8A"/>
</dbReference>
<evidence type="ECO:0008006" key="3">
    <source>
        <dbReference type="Google" id="ProtNLM"/>
    </source>
</evidence>
<reference evidence="1 2" key="1">
    <citation type="journal article" date="2021" name="J. Hered.">
        <title>A chromosome-level genome assembly of the parasitoid wasp, Cotesia glomerata (Hymenoptera: Braconidae).</title>
        <authorList>
            <person name="Pinto B.J."/>
            <person name="Weis J.J."/>
            <person name="Gamble T."/>
            <person name="Ode P.J."/>
            <person name="Paul R."/>
            <person name="Zaspel J.M."/>
        </authorList>
    </citation>
    <scope>NUCLEOTIDE SEQUENCE [LARGE SCALE GENOMIC DNA]</scope>
    <source>
        <strain evidence="1">CgM1</strain>
    </source>
</reference>
<sequence length="350" mass="40542">MSNLKEPTNLMAKYHIINNKLKKRFMKNPNYPEISEEFISLAKECEQNQAWQYAGLCYTAASRCYRIMGVTTSEINSLVQAGRQYLVAEKQNTDIGCPSLGQENIVAATKCFLDAVERVPDAPEFKVLVSECLREVASYQKGTSACDQLLKKSISICATVESFDALIVNSIKQDNYVEALNAINELISLIESTESKTLTRYRHSLHNAEINRLFLVLIMYPTCFKVQPVHKKILDNYIANEENTKNCLCLCDDEFILFQSLILACQSEDIEAILDLETELWDYLNAYQKDLLRVLVRIITNDNKKNQAADNAWPSFQEKSYQIKHHKHNMSWKQCRIYWFWNQQNWYQPL</sequence>
<evidence type="ECO:0000313" key="2">
    <source>
        <dbReference type="Proteomes" id="UP000826195"/>
    </source>
</evidence>
<dbReference type="AlphaFoldDB" id="A0AAV7J9A2"/>